<dbReference type="PANTHER" id="PTHR31876:SF26">
    <property type="entry name" value="PROTEIN LIKE COV 2"/>
    <property type="match status" value="1"/>
</dbReference>
<dbReference type="PANTHER" id="PTHR31876">
    <property type="entry name" value="COV-LIKE PROTEIN 1"/>
    <property type="match status" value="1"/>
</dbReference>
<dbReference type="InterPro" id="IPR007462">
    <property type="entry name" value="COV1-like"/>
</dbReference>
<dbReference type="EMBL" id="CP022386">
    <property type="protein sequence ID" value="ATA87152.1"/>
    <property type="molecule type" value="Genomic_DNA"/>
</dbReference>
<sequence>MNPYIHSFLKYFLQGVVIIGPLSTTVWIIWSIFYSVDNLVPHISERFPGLVFILVLGGTTLIGYLGNRFLVGKLLVEGLDYLLEHTPGVKFIYKTIRDVIGSFVGDKQKFSNPVWVKVQEQPDIWRIGFLTQEDMSAIGLKEMVSVYLPHSYAISGWVIVVHQDYVKPAEGFTAKQAMEFAVSGGTVGAVSNP</sequence>
<dbReference type="RefSeq" id="WP_095910446.1">
    <property type="nucleotide sequence ID" value="NZ_CP022386.1"/>
</dbReference>
<dbReference type="Pfam" id="PF04367">
    <property type="entry name" value="DUF502"/>
    <property type="match status" value="1"/>
</dbReference>
<evidence type="ECO:0000313" key="3">
    <source>
        <dbReference type="Proteomes" id="UP000217250"/>
    </source>
</evidence>
<name>A0A250FPP0_9FLAO</name>
<evidence type="ECO:0000313" key="2">
    <source>
        <dbReference type="EMBL" id="ATA87152.1"/>
    </source>
</evidence>
<protein>
    <recommendedName>
        <fullName evidence="4">DUF502 domain-containing protein</fullName>
    </recommendedName>
</protein>
<reference evidence="3" key="1">
    <citation type="submission" date="2017-06" db="EMBL/GenBank/DDBJ databases">
        <title>Capnocytophaga spp. assemblies.</title>
        <authorList>
            <person name="Gulvik C.A."/>
        </authorList>
    </citation>
    <scope>NUCLEOTIDE SEQUENCE [LARGE SCALE GENOMIC DNA]</scope>
    <source>
        <strain evidence="3">H1496</strain>
    </source>
</reference>
<keyword evidence="1" id="KW-0472">Membrane</keyword>
<gene>
    <name evidence="2" type="ORF">CGC50_08270</name>
</gene>
<dbReference type="GeneID" id="84808546"/>
<dbReference type="Proteomes" id="UP000217250">
    <property type="component" value="Chromosome"/>
</dbReference>
<dbReference type="AlphaFoldDB" id="A0A250FPP0"/>
<accession>A0A250FPP0</accession>
<dbReference type="OrthoDB" id="9789516at2"/>
<keyword evidence="1" id="KW-0812">Transmembrane</keyword>
<feature type="transmembrane region" description="Helical" evidence="1">
    <location>
        <begin position="12"/>
        <end position="35"/>
    </location>
</feature>
<evidence type="ECO:0000256" key="1">
    <source>
        <dbReference type="SAM" id="Phobius"/>
    </source>
</evidence>
<keyword evidence="1" id="KW-1133">Transmembrane helix</keyword>
<evidence type="ECO:0008006" key="4">
    <source>
        <dbReference type="Google" id="ProtNLM"/>
    </source>
</evidence>
<proteinExistence type="predicted"/>
<feature type="transmembrane region" description="Helical" evidence="1">
    <location>
        <begin position="47"/>
        <end position="65"/>
    </location>
</feature>
<organism evidence="2 3">
    <name type="scientific">Capnocytophaga gingivalis</name>
    <dbReference type="NCBI Taxonomy" id="1017"/>
    <lineage>
        <taxon>Bacteria</taxon>
        <taxon>Pseudomonadati</taxon>
        <taxon>Bacteroidota</taxon>
        <taxon>Flavobacteriia</taxon>
        <taxon>Flavobacteriales</taxon>
        <taxon>Flavobacteriaceae</taxon>
        <taxon>Capnocytophaga</taxon>
    </lineage>
</organism>
<dbReference type="KEGG" id="cgh:CGC50_08270"/>